<evidence type="ECO:0000256" key="8">
    <source>
        <dbReference type="ARBA" id="ARBA00023224"/>
    </source>
</evidence>
<keyword evidence="6 9" id="KW-0472">Membrane</keyword>
<reference evidence="11" key="1">
    <citation type="submission" date="2021-12" db="EMBL/GenBank/DDBJ databases">
        <authorList>
            <person name="King R."/>
        </authorList>
    </citation>
    <scope>NUCLEOTIDE SEQUENCE</scope>
</reference>
<dbReference type="PRINTS" id="PR00237">
    <property type="entry name" value="GPCRRHODOPSN"/>
</dbReference>
<keyword evidence="7" id="KW-0675">Receptor</keyword>
<dbReference type="InterPro" id="IPR000276">
    <property type="entry name" value="GPCR_Rhodpsn"/>
</dbReference>
<organism evidence="11 12">
    <name type="scientific">Bemisia tabaci</name>
    <name type="common">Sweetpotato whitefly</name>
    <name type="synonym">Aleurodes tabaci</name>
    <dbReference type="NCBI Taxonomy" id="7038"/>
    <lineage>
        <taxon>Eukaryota</taxon>
        <taxon>Metazoa</taxon>
        <taxon>Ecdysozoa</taxon>
        <taxon>Arthropoda</taxon>
        <taxon>Hexapoda</taxon>
        <taxon>Insecta</taxon>
        <taxon>Pterygota</taxon>
        <taxon>Neoptera</taxon>
        <taxon>Paraneoptera</taxon>
        <taxon>Hemiptera</taxon>
        <taxon>Sternorrhyncha</taxon>
        <taxon>Aleyrodoidea</taxon>
        <taxon>Aleyrodidae</taxon>
        <taxon>Aleyrodinae</taxon>
        <taxon>Bemisia</taxon>
    </lineage>
</organism>
<dbReference type="GO" id="GO:0004930">
    <property type="term" value="F:G protein-coupled receptor activity"/>
    <property type="evidence" value="ECO:0007669"/>
    <property type="project" value="UniProtKB-KW"/>
</dbReference>
<evidence type="ECO:0000259" key="10">
    <source>
        <dbReference type="PROSITE" id="PS50262"/>
    </source>
</evidence>
<evidence type="ECO:0000256" key="9">
    <source>
        <dbReference type="SAM" id="Phobius"/>
    </source>
</evidence>
<evidence type="ECO:0000256" key="3">
    <source>
        <dbReference type="ARBA" id="ARBA00022692"/>
    </source>
</evidence>
<evidence type="ECO:0000256" key="2">
    <source>
        <dbReference type="ARBA" id="ARBA00010663"/>
    </source>
</evidence>
<comment type="subcellular location">
    <subcellularLocation>
        <location evidence="1">Membrane</location>
        <topology evidence="1">Multi-pass membrane protein</topology>
    </subcellularLocation>
</comment>
<sequence length="249" mass="27345">MAPRLSGALRAGDAALAADDDGPGVLHPMRADLVGRMGDRLPDRQDRAALHAAAALHDGGLLPDHQATAMSTRRTFAGSNSEAQLKSRRKAAKMLVAVVAMFAICYFPVHLLNFVRYCGGRESLQQTSILAVMSSISHWFCYFNSAVNPIIYNFMSGKFRREYKRAFLKCVTCGEAGGGPGGDCRFSANDTIHLDRRLAAYANGPHGRDARREELLVKKRRAASLTARRNNFKHSKRINKLNNSVDSNI</sequence>
<feature type="transmembrane region" description="Helical" evidence="9">
    <location>
        <begin position="94"/>
        <end position="116"/>
    </location>
</feature>
<feature type="transmembrane region" description="Helical" evidence="9">
    <location>
        <begin position="136"/>
        <end position="155"/>
    </location>
</feature>
<dbReference type="Proteomes" id="UP001152759">
    <property type="component" value="Chromosome 9"/>
</dbReference>
<evidence type="ECO:0000256" key="4">
    <source>
        <dbReference type="ARBA" id="ARBA00022989"/>
    </source>
</evidence>
<keyword evidence="3 9" id="KW-0812">Transmembrane</keyword>
<dbReference type="PANTHER" id="PTHR45695:SF15">
    <property type="entry name" value="OPSIN RH2"/>
    <property type="match status" value="1"/>
</dbReference>
<evidence type="ECO:0000256" key="6">
    <source>
        <dbReference type="ARBA" id="ARBA00023136"/>
    </source>
</evidence>
<keyword evidence="4 9" id="KW-1133">Transmembrane helix</keyword>
<feature type="domain" description="G-protein coupled receptors family 1 profile" evidence="10">
    <location>
        <begin position="1"/>
        <end position="152"/>
    </location>
</feature>
<evidence type="ECO:0000313" key="11">
    <source>
        <dbReference type="EMBL" id="CAH0396105.1"/>
    </source>
</evidence>
<name>A0A9P0AP70_BEMTA</name>
<dbReference type="SUPFAM" id="SSF81321">
    <property type="entry name" value="Family A G protein-coupled receptor-like"/>
    <property type="match status" value="1"/>
</dbReference>
<dbReference type="Gene3D" id="1.20.1070.10">
    <property type="entry name" value="Rhodopsin 7-helix transmembrane proteins"/>
    <property type="match status" value="1"/>
</dbReference>
<keyword evidence="12" id="KW-1185">Reference proteome</keyword>
<protein>
    <recommendedName>
        <fullName evidence="10">G-protein coupled receptors family 1 profile domain-containing protein</fullName>
    </recommendedName>
</protein>
<dbReference type="AlphaFoldDB" id="A0A9P0AP70"/>
<dbReference type="GO" id="GO:0005886">
    <property type="term" value="C:plasma membrane"/>
    <property type="evidence" value="ECO:0007669"/>
    <property type="project" value="TreeGrafter"/>
</dbReference>
<comment type="similarity">
    <text evidence="2">Belongs to the G-protein coupled receptor 1 family.</text>
</comment>
<evidence type="ECO:0000256" key="7">
    <source>
        <dbReference type="ARBA" id="ARBA00023170"/>
    </source>
</evidence>
<dbReference type="PANTHER" id="PTHR45695">
    <property type="entry name" value="LEUCOKININ RECEPTOR-RELATED"/>
    <property type="match status" value="1"/>
</dbReference>
<evidence type="ECO:0000313" key="12">
    <source>
        <dbReference type="Proteomes" id="UP001152759"/>
    </source>
</evidence>
<evidence type="ECO:0000256" key="1">
    <source>
        <dbReference type="ARBA" id="ARBA00004141"/>
    </source>
</evidence>
<keyword evidence="5" id="KW-0297">G-protein coupled receptor</keyword>
<dbReference type="PROSITE" id="PS50262">
    <property type="entry name" value="G_PROTEIN_RECEP_F1_2"/>
    <property type="match status" value="1"/>
</dbReference>
<proteinExistence type="inferred from homology"/>
<accession>A0A9P0AP70</accession>
<keyword evidence="8" id="KW-0807">Transducer</keyword>
<dbReference type="EMBL" id="OU963870">
    <property type="protein sequence ID" value="CAH0396105.1"/>
    <property type="molecule type" value="Genomic_DNA"/>
</dbReference>
<evidence type="ECO:0000256" key="5">
    <source>
        <dbReference type="ARBA" id="ARBA00023040"/>
    </source>
</evidence>
<gene>
    <name evidence="11" type="ORF">BEMITA_LOCUS14212</name>
</gene>
<dbReference type="InterPro" id="IPR017452">
    <property type="entry name" value="GPCR_Rhodpsn_7TM"/>
</dbReference>
<dbReference type="Pfam" id="PF00001">
    <property type="entry name" value="7tm_1"/>
    <property type="match status" value="1"/>
</dbReference>